<protein>
    <submittedName>
        <fullName evidence="1">Uncharacterized protein</fullName>
    </submittedName>
</protein>
<sequence>MRGLALPKPRAAEQLCHLGMDWRALDLRYKLIANLATLYACWFLFIPHYQHRTTWIPQPTEKIGDALLNALVPEFLKLDACNLCLPKHLSPSSDWNKMSAPFDRRWRKRAVCLHVLSFNLHIEWDTAFDG</sequence>
<evidence type="ECO:0000313" key="2">
    <source>
        <dbReference type="Proteomes" id="UP000199600"/>
    </source>
</evidence>
<proteinExistence type="predicted"/>
<dbReference type="AlphaFoldDB" id="A0A1A8XJD7"/>
<dbReference type="Proteomes" id="UP000199600">
    <property type="component" value="Unassembled WGS sequence"/>
</dbReference>
<organism evidence="1 2">
    <name type="scientific">Candidatus Propionivibrio aalborgensis</name>
    <dbReference type="NCBI Taxonomy" id="1860101"/>
    <lineage>
        <taxon>Bacteria</taxon>
        <taxon>Pseudomonadati</taxon>
        <taxon>Pseudomonadota</taxon>
        <taxon>Betaproteobacteria</taxon>
        <taxon>Rhodocyclales</taxon>
        <taxon>Rhodocyclaceae</taxon>
        <taxon>Propionivibrio</taxon>
    </lineage>
</organism>
<dbReference type="EMBL" id="FLQY01000023">
    <property type="protein sequence ID" value="SBT04053.1"/>
    <property type="molecule type" value="Genomic_DNA"/>
</dbReference>
<gene>
    <name evidence="1" type="ORF">PROAA_1190028</name>
</gene>
<accession>A0A1A8XJD7</accession>
<name>A0A1A8XJD7_9RHOO</name>
<keyword evidence="2" id="KW-1185">Reference proteome</keyword>
<reference evidence="1 2" key="1">
    <citation type="submission" date="2016-06" db="EMBL/GenBank/DDBJ databases">
        <authorList>
            <person name="Kjaerup R.B."/>
            <person name="Dalgaard T.S."/>
            <person name="Juul-Madsen H.R."/>
        </authorList>
    </citation>
    <scope>NUCLEOTIDE SEQUENCE [LARGE SCALE GENOMIC DNA]</scope>
    <source>
        <strain evidence="1">2</strain>
    </source>
</reference>
<evidence type="ECO:0000313" key="1">
    <source>
        <dbReference type="EMBL" id="SBT04053.1"/>
    </source>
</evidence>
<dbReference type="RefSeq" id="WP_186409648.1">
    <property type="nucleotide sequence ID" value="NZ_FLQY01000023.1"/>
</dbReference>